<keyword evidence="5" id="KW-0175">Coiled coil</keyword>
<name>A0A5F8HGT0_MONDO</name>
<keyword evidence="3" id="KW-0597">Phosphoprotein</keyword>
<sequence length="1833" mass="215834">MDGAEQDQHEAHLKEVFNSFDATGSGSLGQEELIKLCQLLNIEEVIPALQQILFQDNLLGKVYFDQFKEALIVILSRTLSFEEHFEEPVCLPQAQPKYIKDGKCYGRRSLPEFQEPLGANEIKKFWNPDDLNASQRGSSPIQAWIDNKLNEVCKDLGLSQDAHLNKKKLISICEQYDLKNVNKKMFEDVFHDLEPDGTMSVKDFFYGLFKNGTFLTTSASTPYRQLKRHLSMQSFDESGRRSMTSSAITSSISFRLFSCLDDGMGYGSLEQILDTWNEEGIENGQEILKALDFSLDGSINLMELTLALENELLITKNDMHQAALASFKTEIRHLLEQIDQVAREKEKLQSDLEKAEKLKSLMASEVDDHHAAIEHQYEYNLRKLEDVYKERIASFKSDIQKEKEQILQQIGKQHLELEQEIEKVKTEENCIRDRLALSLKENSRLESELLENAEKLAEYESLVTKLQKNLVNVLSEKFGDLDPNSAEYFLQEESLTKMKTEYEQQCRMLQDQVDELQSELEKYRAHGKILKFPFKNFNSEEFDVRRHSIDLDQGFSSENCNPLNMSIEAELIIEQLKEQHHSDMKRLTLELTDKMLHYEKQLDETKSNCEKEQENVKQKYKNEIHVLEKEISGLKSEIEELQKQTVVLKKEQQQADYRCMKEKNELQVKFNEEKAHLQEKLKLEHEVLLKNKLEQVKESFNQERETLIQNGTWAEEKLRDLVKAKEEEKYKLEEFYQEKLKSLLEKHNLEKEELQRILLEKHQNNLQEERNKMEIEYNRRNSQIEAHFLSECQKVRSKHEETLSDLKDVYQQELKDLMEKQCEEKSKWEFEKDELTQEYAEAQEQLKEMLKHKKANFLVLTREQVMLEKKYKDHLISLVAEKQQVQKDLEELRDMPKSQQIQLSKEIELRNSHEKEFKEREHFMSQIVDKGKLDRQKFEEQEIKCEYEKEYMDSQFLTVEDFNKIPCEKADRNSLEISRLQDKIKESQHGILLFTKPQNNCQVAPSENAELASEMSLLQQGTQLLEENGDILINLQRAHERAVKENVQMAAEIIRLHQRLQKLDPKSVTFASLEESDFNLFRTSVEQTKTLASQNRRPQVEDIINYILSESPNDNVQEVERIQISSLQTLETKIQESLGSLDHFSEFENSEVISTENWNLKNNFPFLQEILKGFHTECDQVSEKKQDLIFDISILKKKVKVLENNSEANTKYKMLYEDASRENYCLQEELKMMEAQYDKVMENSRELTLEVFNLQSELKKAETVTEAFLMIKQSYDEVKIENEDLKTLVLRLEEKIEKLQGKAVEQCECFLLNEVGTPKLKTEKKILEQKKRLLQFGKKFMTVKSVLKKQNQENVSCREEDTLLPVKTMVYEDFWLQEKMNLEEKSTEQNQLKKLEENPILSDLQGKYHYDDTRKEELELEKNKLQELTRKLREKVTNLVKQKHVDCHGGKEEELKSMMYDLQSTCSEMQHKVELLRQESERFQEENSILRNEITTLNEEGSISSLKLREIRGSQEEIWKKIETVRKEKNTIKKMVGNFKKQVLELKAKNQHLVLENAELIQKNTQNEADLQYLQQHLAQILCQKEKEIGNCTLEVWEKENTKLKEELDNYTSSDLVCSLEAELSKIKIESHALEQENFFLKDELERIKQASVMTFTITDKPLANLILKRKEENQITSIQNEKNEFTTNKKEIKIKNTQGDMDSQVYSIKYLKNNEYRYYINYLEKWRNHKQLAMAMEERMIEVEEKLKLVKRLLQEKVNQLKEQICKNTKSDAVVKDIYVDNIHLLRSSEMTEQWQKTAEKKNCLLEEKIASLSNIIRNLTPAPVTANPLRI</sequence>
<dbReference type="GO" id="GO:0051642">
    <property type="term" value="P:centrosome localization"/>
    <property type="evidence" value="ECO:0000318"/>
    <property type="project" value="GO_Central"/>
</dbReference>
<protein>
    <submittedName>
        <fullName evidence="7">Ninein</fullName>
    </submittedName>
</protein>
<dbReference type="Proteomes" id="UP000002280">
    <property type="component" value="Chromosome 1"/>
</dbReference>
<feature type="coiled-coil region" evidence="5">
    <location>
        <begin position="324"/>
        <end position="365"/>
    </location>
</feature>
<dbReference type="GO" id="GO:0005730">
    <property type="term" value="C:nucleolus"/>
    <property type="evidence" value="ECO:0007669"/>
    <property type="project" value="Ensembl"/>
</dbReference>
<proteinExistence type="predicted"/>
<feature type="coiled-coil region" evidence="5">
    <location>
        <begin position="595"/>
        <end position="895"/>
    </location>
</feature>
<evidence type="ECO:0000313" key="8">
    <source>
        <dbReference type="Proteomes" id="UP000002280"/>
    </source>
</evidence>
<dbReference type="GO" id="GO:0005813">
    <property type="term" value="C:centrosome"/>
    <property type="evidence" value="ECO:0000318"/>
    <property type="project" value="GO_Central"/>
</dbReference>
<reference evidence="7" key="3">
    <citation type="submission" date="2025-09" db="UniProtKB">
        <authorList>
            <consortium name="Ensembl"/>
        </authorList>
    </citation>
    <scope>IDENTIFICATION</scope>
</reference>
<dbReference type="GO" id="GO:0034454">
    <property type="term" value="P:microtubule anchoring at centrosome"/>
    <property type="evidence" value="ECO:0000318"/>
    <property type="project" value="GO_Central"/>
</dbReference>
<dbReference type="GO" id="GO:0005814">
    <property type="term" value="C:centriole"/>
    <property type="evidence" value="ECO:0000318"/>
    <property type="project" value="GO_Central"/>
</dbReference>
<feature type="coiled-coil region" evidence="5">
    <location>
        <begin position="1216"/>
        <end position="1250"/>
    </location>
</feature>
<organism evidence="7 8">
    <name type="scientific">Monodelphis domestica</name>
    <name type="common">Gray short-tailed opossum</name>
    <dbReference type="NCBI Taxonomy" id="13616"/>
    <lineage>
        <taxon>Eukaryota</taxon>
        <taxon>Metazoa</taxon>
        <taxon>Chordata</taxon>
        <taxon>Craniata</taxon>
        <taxon>Vertebrata</taxon>
        <taxon>Euteleostomi</taxon>
        <taxon>Mammalia</taxon>
        <taxon>Metatheria</taxon>
        <taxon>Didelphimorphia</taxon>
        <taxon>Didelphidae</taxon>
        <taxon>Monodelphis</taxon>
    </lineage>
</organism>
<dbReference type="GeneTree" id="ENSGT00660000095541"/>
<evidence type="ECO:0000256" key="1">
    <source>
        <dbReference type="ARBA" id="ARBA00004300"/>
    </source>
</evidence>
<feature type="coiled-coil region" evidence="5">
    <location>
        <begin position="1378"/>
        <end position="1442"/>
    </location>
</feature>
<dbReference type="GO" id="GO:0005654">
    <property type="term" value="C:nucleoplasm"/>
    <property type="evidence" value="ECO:0007669"/>
    <property type="project" value="Ensembl"/>
</dbReference>
<dbReference type="InParanoid" id="A0A5F8HGT0"/>
<feature type="coiled-coil region" evidence="5">
    <location>
        <begin position="1734"/>
        <end position="1765"/>
    </location>
</feature>
<dbReference type="GO" id="GO:0008104">
    <property type="term" value="P:intracellular protein localization"/>
    <property type="evidence" value="ECO:0007669"/>
    <property type="project" value="Ensembl"/>
</dbReference>
<dbReference type="Ensembl" id="ENSMODT00000074318.1">
    <property type="protein sequence ID" value="ENSMODP00000059290.1"/>
    <property type="gene ID" value="ENSMODG00000013128.5"/>
</dbReference>
<dbReference type="InterPro" id="IPR002048">
    <property type="entry name" value="EF_hand_dom"/>
</dbReference>
<dbReference type="InterPro" id="IPR011992">
    <property type="entry name" value="EF-hand-dom_pair"/>
</dbReference>
<dbReference type="GO" id="GO:0097431">
    <property type="term" value="C:mitotic spindle pole"/>
    <property type="evidence" value="ECO:0000318"/>
    <property type="project" value="GO_Central"/>
</dbReference>
<accession>A0A5F8HGT0</accession>
<dbReference type="GO" id="GO:0120103">
    <property type="term" value="C:centriolar subdistal appendage"/>
    <property type="evidence" value="ECO:0007669"/>
    <property type="project" value="Ensembl"/>
</dbReference>
<feature type="coiled-coil region" evidence="5">
    <location>
        <begin position="1275"/>
        <end position="1302"/>
    </location>
</feature>
<dbReference type="GO" id="GO:0097539">
    <property type="term" value="C:ciliary transition fiber"/>
    <property type="evidence" value="ECO:0000318"/>
    <property type="project" value="GO_Central"/>
</dbReference>
<gene>
    <name evidence="7" type="primary">NIN</name>
</gene>
<dbReference type="GO" id="GO:0010457">
    <property type="term" value="P:centriole-centriole cohesion"/>
    <property type="evidence" value="ECO:0007669"/>
    <property type="project" value="Ensembl"/>
</dbReference>
<evidence type="ECO:0000256" key="3">
    <source>
        <dbReference type="ARBA" id="ARBA00022553"/>
    </source>
</evidence>
<dbReference type="SUPFAM" id="SSF47473">
    <property type="entry name" value="EF-hand"/>
    <property type="match status" value="1"/>
</dbReference>
<keyword evidence="2" id="KW-0963">Cytoplasm</keyword>
<keyword evidence="4" id="KW-0206">Cytoskeleton</keyword>
<feature type="domain" description="EF-hand" evidence="6">
    <location>
        <begin position="8"/>
        <end position="43"/>
    </location>
</feature>
<dbReference type="GO" id="GO:0005509">
    <property type="term" value="F:calcium ion binding"/>
    <property type="evidence" value="ECO:0007669"/>
    <property type="project" value="InterPro"/>
</dbReference>
<comment type="subcellular location">
    <subcellularLocation>
        <location evidence="1">Cytoplasm</location>
        <location evidence="1">Cytoskeleton</location>
        <location evidence="1">Microtubule organizing center</location>
        <location evidence="1">Centrosome</location>
    </subcellularLocation>
</comment>
<evidence type="ECO:0000256" key="2">
    <source>
        <dbReference type="ARBA" id="ARBA00022490"/>
    </source>
</evidence>
<evidence type="ECO:0000256" key="5">
    <source>
        <dbReference type="SAM" id="Coils"/>
    </source>
</evidence>
<dbReference type="FunCoup" id="A0A5F8HGT0">
    <property type="interactions" value="465"/>
</dbReference>
<dbReference type="PANTHER" id="PTHR18905:SF11">
    <property type="entry name" value="NINEIN"/>
    <property type="match status" value="1"/>
</dbReference>
<dbReference type="PANTHER" id="PTHR18905">
    <property type="entry name" value="NINEIN"/>
    <property type="match status" value="1"/>
</dbReference>
<evidence type="ECO:0000259" key="6">
    <source>
        <dbReference type="PROSITE" id="PS50222"/>
    </source>
</evidence>
<evidence type="ECO:0000256" key="4">
    <source>
        <dbReference type="ARBA" id="ARBA00023212"/>
    </source>
</evidence>
<dbReference type="PROSITE" id="PS50222">
    <property type="entry name" value="EF_HAND_2"/>
    <property type="match status" value="1"/>
</dbReference>
<reference evidence="7" key="2">
    <citation type="submission" date="2025-08" db="UniProtKB">
        <authorList>
            <consortium name="Ensembl"/>
        </authorList>
    </citation>
    <scope>IDENTIFICATION</scope>
</reference>
<reference evidence="7 8" key="1">
    <citation type="journal article" date="2007" name="Nature">
        <title>Genome of the marsupial Monodelphis domestica reveals innovation in non-coding sequences.</title>
        <authorList>
            <person name="Mikkelsen T.S."/>
            <person name="Wakefield M.J."/>
            <person name="Aken B."/>
            <person name="Amemiya C.T."/>
            <person name="Chang J.L."/>
            <person name="Duke S."/>
            <person name="Garber M."/>
            <person name="Gentles A.J."/>
            <person name="Goodstadt L."/>
            <person name="Heger A."/>
            <person name="Jurka J."/>
            <person name="Kamal M."/>
            <person name="Mauceli E."/>
            <person name="Searle S.M."/>
            <person name="Sharpe T."/>
            <person name="Baker M.L."/>
            <person name="Batzer M.A."/>
            <person name="Benos P.V."/>
            <person name="Belov K."/>
            <person name="Clamp M."/>
            <person name="Cook A."/>
            <person name="Cuff J."/>
            <person name="Das R."/>
            <person name="Davidow L."/>
            <person name="Deakin J.E."/>
            <person name="Fazzari M.J."/>
            <person name="Glass J.L."/>
            <person name="Grabherr M."/>
            <person name="Greally J.M."/>
            <person name="Gu W."/>
            <person name="Hore T.A."/>
            <person name="Huttley G.A."/>
            <person name="Kleber M."/>
            <person name="Jirtle R.L."/>
            <person name="Koina E."/>
            <person name="Lee J.T."/>
            <person name="Mahony S."/>
            <person name="Marra M.A."/>
            <person name="Miller R.D."/>
            <person name="Nicholls R.D."/>
            <person name="Oda M."/>
            <person name="Papenfuss A.T."/>
            <person name="Parra Z.E."/>
            <person name="Pollock D.D."/>
            <person name="Ray D.A."/>
            <person name="Schein J.E."/>
            <person name="Speed T.P."/>
            <person name="Thompson K."/>
            <person name="VandeBerg J.L."/>
            <person name="Wade C.M."/>
            <person name="Walker J.A."/>
            <person name="Waters P.D."/>
            <person name="Webber C."/>
            <person name="Weidman J.R."/>
            <person name="Xie X."/>
            <person name="Zody M.C."/>
            <person name="Baldwin J."/>
            <person name="Abdouelleil A."/>
            <person name="Abdulkadir J."/>
            <person name="Abebe A."/>
            <person name="Abera B."/>
            <person name="Abreu J."/>
            <person name="Acer S.C."/>
            <person name="Aftuck L."/>
            <person name="Alexander A."/>
            <person name="An P."/>
            <person name="Anderson E."/>
            <person name="Anderson S."/>
            <person name="Arachi H."/>
            <person name="Azer M."/>
            <person name="Bachantsang P."/>
            <person name="Barry A."/>
            <person name="Bayul T."/>
            <person name="Berlin A."/>
            <person name="Bessette D."/>
            <person name="Bloom T."/>
            <person name="Bloom T."/>
            <person name="Boguslavskiy L."/>
            <person name="Bonnet C."/>
            <person name="Boukhgalter B."/>
            <person name="Bourzgui I."/>
            <person name="Brown A."/>
            <person name="Cahill P."/>
            <person name="Channer S."/>
            <person name="Cheshatsang Y."/>
            <person name="Chuda L."/>
            <person name="Citroen M."/>
            <person name="Collymore A."/>
            <person name="Cooke P."/>
            <person name="Costello M."/>
            <person name="D'Aco K."/>
            <person name="Daza R."/>
            <person name="De Haan G."/>
            <person name="DeGray S."/>
            <person name="DeMaso C."/>
            <person name="Dhargay N."/>
            <person name="Dooley K."/>
            <person name="Dooley E."/>
            <person name="Doricent M."/>
            <person name="Dorje P."/>
            <person name="Dorjee K."/>
            <person name="Dupes A."/>
            <person name="Elong R."/>
            <person name="Falk J."/>
            <person name="Farina A."/>
            <person name="Faro S."/>
            <person name="Ferguson D."/>
            <person name="Fisher S."/>
            <person name="Foley C.D."/>
            <person name="Franke A."/>
            <person name="Friedrich D."/>
            <person name="Gadbois L."/>
            <person name="Gearin G."/>
            <person name="Gearin C.R."/>
            <person name="Giannoukos G."/>
            <person name="Goode T."/>
            <person name="Graham J."/>
            <person name="Grandbois E."/>
            <person name="Grewal S."/>
            <person name="Gyaltsen K."/>
            <person name="Hafez N."/>
            <person name="Hagos B."/>
            <person name="Hall J."/>
            <person name="Henson C."/>
            <person name="Hollinger A."/>
            <person name="Honan T."/>
            <person name="Huard M.D."/>
            <person name="Hughes L."/>
            <person name="Hurhula B."/>
            <person name="Husby M.E."/>
            <person name="Kamat A."/>
            <person name="Kanga B."/>
            <person name="Kashin S."/>
            <person name="Khazanovich D."/>
            <person name="Kisner P."/>
            <person name="Lance K."/>
            <person name="Lara M."/>
            <person name="Lee W."/>
            <person name="Lennon N."/>
            <person name="Letendre F."/>
            <person name="LeVine R."/>
            <person name="Lipovsky A."/>
            <person name="Liu X."/>
            <person name="Liu J."/>
            <person name="Liu S."/>
            <person name="Lokyitsang T."/>
            <person name="Lokyitsang Y."/>
            <person name="Lubonja R."/>
            <person name="Lui A."/>
            <person name="MacDonald P."/>
            <person name="Magnisalis V."/>
            <person name="Maru K."/>
            <person name="Matthews C."/>
            <person name="McCusker W."/>
            <person name="McDonough S."/>
            <person name="Mehta T."/>
            <person name="Meldrim J."/>
            <person name="Meneus L."/>
            <person name="Mihai O."/>
            <person name="Mihalev A."/>
            <person name="Mihova T."/>
            <person name="Mittelman R."/>
            <person name="Mlenga V."/>
            <person name="Montmayeur A."/>
            <person name="Mulrain L."/>
            <person name="Navidi A."/>
            <person name="Naylor J."/>
            <person name="Negash T."/>
            <person name="Nguyen T."/>
            <person name="Nguyen N."/>
            <person name="Nicol R."/>
            <person name="Norbu C."/>
            <person name="Norbu N."/>
            <person name="Novod N."/>
            <person name="O'Neill B."/>
            <person name="Osman S."/>
            <person name="Markiewicz E."/>
            <person name="Oyono O.L."/>
            <person name="Patti C."/>
            <person name="Phunkhang P."/>
            <person name="Pierre F."/>
            <person name="Priest M."/>
            <person name="Raghuraman S."/>
            <person name="Rege F."/>
            <person name="Reyes R."/>
            <person name="Rise C."/>
            <person name="Rogov P."/>
            <person name="Ross K."/>
            <person name="Ryan E."/>
            <person name="Settipalli S."/>
            <person name="Shea T."/>
            <person name="Sherpa N."/>
            <person name="Shi L."/>
            <person name="Shih D."/>
            <person name="Sparrow T."/>
            <person name="Spaulding J."/>
            <person name="Stalker J."/>
            <person name="Stange-Thomann N."/>
            <person name="Stavropoulos S."/>
            <person name="Stone C."/>
            <person name="Strader C."/>
            <person name="Tesfaye S."/>
            <person name="Thomson T."/>
            <person name="Thoulutsang Y."/>
            <person name="Thoulutsang D."/>
            <person name="Topham K."/>
            <person name="Topping I."/>
            <person name="Tsamla T."/>
            <person name="Vassiliev H."/>
            <person name="Vo A."/>
            <person name="Wangchuk T."/>
            <person name="Wangdi T."/>
            <person name="Weiand M."/>
            <person name="Wilkinson J."/>
            <person name="Wilson A."/>
            <person name="Yadav S."/>
            <person name="Young G."/>
            <person name="Yu Q."/>
            <person name="Zembek L."/>
            <person name="Zhong D."/>
            <person name="Zimmer A."/>
            <person name="Zwirko Z."/>
            <person name="Jaffe D.B."/>
            <person name="Alvarez P."/>
            <person name="Brockman W."/>
            <person name="Butler J."/>
            <person name="Chin C."/>
            <person name="Gnerre S."/>
            <person name="MacCallum I."/>
            <person name="Graves J.A."/>
            <person name="Ponting C.P."/>
            <person name="Breen M."/>
            <person name="Samollow P.B."/>
            <person name="Lander E.S."/>
            <person name="Lindblad-Toh K."/>
        </authorList>
    </citation>
    <scope>NUCLEOTIDE SEQUENCE [LARGE SCALE GENOMIC DNA]</scope>
</reference>
<dbReference type="GO" id="GO:0000242">
    <property type="term" value="C:pericentriolar material"/>
    <property type="evidence" value="ECO:0000318"/>
    <property type="project" value="GO_Central"/>
</dbReference>
<dbReference type="Bgee" id="ENSMODG00000013128">
    <property type="expression patterns" value="Expressed in skeleton of lower jaw and 21 other cell types or tissues"/>
</dbReference>
<feature type="coiled-coil region" evidence="5">
    <location>
        <begin position="407"/>
        <end position="526"/>
    </location>
</feature>
<evidence type="ECO:0000313" key="7">
    <source>
        <dbReference type="Ensembl" id="ENSMODP00000059290.1"/>
    </source>
</evidence>
<keyword evidence="8" id="KW-1185">Reference proteome</keyword>
<dbReference type="STRING" id="13616.ENSMODP00000059290"/>
<dbReference type="GO" id="GO:0090222">
    <property type="term" value="P:centrosome-templated microtubule nucleation"/>
    <property type="evidence" value="ECO:0000318"/>
    <property type="project" value="GO_Central"/>
</dbReference>
<dbReference type="OMA" id="QKVELLX"/>
<feature type="coiled-coil region" evidence="5">
    <location>
        <begin position="1594"/>
        <end position="1689"/>
    </location>
</feature>
<dbReference type="GO" id="GO:0036064">
    <property type="term" value="C:ciliary basal body"/>
    <property type="evidence" value="ECO:0007669"/>
    <property type="project" value="Ensembl"/>
</dbReference>
<feature type="coiled-coil region" evidence="5">
    <location>
        <begin position="1466"/>
        <end position="1500"/>
    </location>
</feature>